<sequence>MSGLNSRTARVIDPVLSGIAQGYRHAQRVGHILFPRIDVPQRGGNVIEFGRESFFNYKARRAPGADAMNIQLGYEGRPYSLDQYSLDVPVPREHAEEAEVPGIDLGKRAVNTAMDTLTLTLEIEQAELASDPASYTPANRLALTGGDRWDSDDSDPVGDVEAAKDQVRTTCGIEPNRMVIGSKGFMALKNHPKIVERFKYTTADSITAKMLAGLFDLEELAVGKATYVDNTAPAILNRYTALGTPVTEAVG</sequence>
<dbReference type="STRING" id="34004.SAMN04488021_1862"/>
<name>A0A1I3FMF7_9RHOB</name>
<dbReference type="Pfam" id="PF03864">
    <property type="entry name" value="Phage_cap_E"/>
    <property type="match status" value="1"/>
</dbReference>
<dbReference type="AlphaFoldDB" id="A0A1I3FMF7"/>
<dbReference type="Proteomes" id="UP000183635">
    <property type="component" value="Unassembled WGS sequence"/>
</dbReference>
<accession>A0A1I3FMF7</accession>
<dbReference type="Gene3D" id="3.90.1690.10">
    <property type="entry name" value="phage-related protein like domain"/>
    <property type="match status" value="1"/>
</dbReference>
<dbReference type="InterPro" id="IPR053738">
    <property type="entry name" value="Lambda_capsid_assembly"/>
</dbReference>
<evidence type="ECO:0000313" key="1">
    <source>
        <dbReference type="EMBL" id="SFI12360.1"/>
    </source>
</evidence>
<evidence type="ECO:0000313" key="2">
    <source>
        <dbReference type="Proteomes" id="UP000183635"/>
    </source>
</evidence>
<dbReference type="OrthoDB" id="5449178at2"/>
<dbReference type="InterPro" id="IPR005564">
    <property type="entry name" value="Major_capsid_GpE"/>
</dbReference>
<dbReference type="RefSeq" id="WP_083412992.1">
    <property type="nucleotide sequence ID" value="NZ_CBCRYP010000099.1"/>
</dbReference>
<protein>
    <submittedName>
        <fullName evidence="1">Phage major capsid protein E</fullName>
    </submittedName>
</protein>
<keyword evidence="2" id="KW-1185">Reference proteome</keyword>
<dbReference type="EMBL" id="FOPU01000086">
    <property type="protein sequence ID" value="SFI12360.1"/>
    <property type="molecule type" value="Genomic_DNA"/>
</dbReference>
<organism evidence="1 2">
    <name type="scientific">Paracoccus aminovorans</name>
    <dbReference type="NCBI Taxonomy" id="34004"/>
    <lineage>
        <taxon>Bacteria</taxon>
        <taxon>Pseudomonadati</taxon>
        <taxon>Pseudomonadota</taxon>
        <taxon>Alphaproteobacteria</taxon>
        <taxon>Rhodobacterales</taxon>
        <taxon>Paracoccaceae</taxon>
        <taxon>Paracoccus</taxon>
    </lineage>
</organism>
<reference evidence="1 2" key="1">
    <citation type="submission" date="2016-10" db="EMBL/GenBank/DDBJ databases">
        <authorList>
            <person name="de Groot N.N."/>
        </authorList>
    </citation>
    <scope>NUCLEOTIDE SEQUENCE [LARGE SCALE GENOMIC DNA]</scope>
    <source>
        <strain evidence="1 2">DSM 8537</strain>
    </source>
</reference>
<proteinExistence type="predicted"/>
<gene>
    <name evidence="1" type="ORF">SAMN04488021_1862</name>
</gene>